<name>A0ABV4IEC8_9BURK</name>
<keyword evidence="3" id="KW-1133">Transmembrane helix</keyword>
<organism evidence="5 6">
    <name type="scientific">Comamonas jiangduensis</name>
    <dbReference type="NCBI Taxonomy" id="1194168"/>
    <lineage>
        <taxon>Bacteria</taxon>
        <taxon>Pseudomonadati</taxon>
        <taxon>Pseudomonadota</taxon>
        <taxon>Betaproteobacteria</taxon>
        <taxon>Burkholderiales</taxon>
        <taxon>Comamonadaceae</taxon>
        <taxon>Comamonas</taxon>
    </lineage>
</organism>
<sequence>MNSSVIPSTAGLVQGMPRPRQSVKNATQEVSQQADFLMLILVSISALLAFPIAWHYTDLNAALIISPLLIAAAAGIIWTARGTAFARYALPLLLCTTIVLQIQVSLGTIEFHFGVFVTLALVMVYRDWRMVVACAAFFAVHHFLFDRLQAWGYGIYCTTEADFLKIILHAAFVVVQTAVEIFILKNIAQSFLQGIELQGLVQAIHHGDKFNLHITQESVQTPLAKDLKAIILQLNETVRTVTHSVAQVHTASQEIELGSNDLSSRTEMACSALEETANAATRVMATVEQSRTLAAEADAMTRQAADAAHKGQTVMSNLAQSMESISAQSSKISEIVAVVDGLAFQTNILALNAAVEAARAGEQGRGFAVVAEEVRRLALRSAASAKEIRELIQTSEQSIGVGAVQSKQALDAMQELLQASRNVTKHMSEITSATHEQSTAMADISHAIHQLESSMSQNSALAEQASAAASSLQDQTVQMAHSVQAFRI</sequence>
<feature type="transmembrane region" description="Helical" evidence="3">
    <location>
        <begin position="128"/>
        <end position="145"/>
    </location>
</feature>
<evidence type="ECO:0000313" key="6">
    <source>
        <dbReference type="Proteomes" id="UP001567350"/>
    </source>
</evidence>
<gene>
    <name evidence="5" type="ORF">ACBP88_08665</name>
</gene>
<feature type="transmembrane region" description="Helical" evidence="3">
    <location>
        <begin position="36"/>
        <end position="56"/>
    </location>
</feature>
<dbReference type="Gene3D" id="1.10.287.950">
    <property type="entry name" value="Methyl-accepting chemotaxis protein"/>
    <property type="match status" value="1"/>
</dbReference>
<evidence type="ECO:0000256" key="3">
    <source>
        <dbReference type="SAM" id="Phobius"/>
    </source>
</evidence>
<evidence type="ECO:0000259" key="4">
    <source>
        <dbReference type="PROSITE" id="PS50111"/>
    </source>
</evidence>
<proteinExistence type="inferred from homology"/>
<reference evidence="5 6" key="1">
    <citation type="submission" date="2024-08" db="EMBL/GenBank/DDBJ databases">
        <authorList>
            <person name="Feng Z."/>
            <person name="Ronholm J."/>
        </authorList>
    </citation>
    <scope>NUCLEOTIDE SEQUENCE [LARGE SCALE GENOMIC DNA]</scope>
    <source>
        <strain evidence="5 6">4-AB0-8</strain>
    </source>
</reference>
<dbReference type="SMART" id="SM00283">
    <property type="entry name" value="MA"/>
    <property type="match status" value="1"/>
</dbReference>
<dbReference type="Proteomes" id="UP001567350">
    <property type="component" value="Unassembled WGS sequence"/>
</dbReference>
<feature type="transmembrane region" description="Helical" evidence="3">
    <location>
        <begin position="166"/>
        <end position="184"/>
    </location>
</feature>
<feature type="domain" description="Methyl-accepting transducer" evidence="4">
    <location>
        <begin position="244"/>
        <end position="473"/>
    </location>
</feature>
<keyword evidence="3" id="KW-0472">Membrane</keyword>
<protein>
    <submittedName>
        <fullName evidence="5">Methyl-accepting chemotaxis protein</fullName>
    </submittedName>
</protein>
<dbReference type="Pfam" id="PF00015">
    <property type="entry name" value="MCPsignal"/>
    <property type="match status" value="1"/>
</dbReference>
<dbReference type="SUPFAM" id="SSF58104">
    <property type="entry name" value="Methyl-accepting chemotaxis protein (MCP) signaling domain"/>
    <property type="match status" value="1"/>
</dbReference>
<dbReference type="InterPro" id="IPR051310">
    <property type="entry name" value="MCP_chemotaxis"/>
</dbReference>
<feature type="transmembrane region" description="Helical" evidence="3">
    <location>
        <begin position="92"/>
        <end position="122"/>
    </location>
</feature>
<evidence type="ECO:0000313" key="5">
    <source>
        <dbReference type="EMBL" id="MEZ2739526.1"/>
    </source>
</evidence>
<dbReference type="PROSITE" id="PS50111">
    <property type="entry name" value="CHEMOTAXIS_TRANSDUC_2"/>
    <property type="match status" value="1"/>
</dbReference>
<comment type="similarity">
    <text evidence="1">Belongs to the methyl-accepting chemotaxis (MCP) protein family.</text>
</comment>
<dbReference type="InterPro" id="IPR004089">
    <property type="entry name" value="MCPsignal_dom"/>
</dbReference>
<dbReference type="RefSeq" id="WP_370892158.1">
    <property type="nucleotide sequence ID" value="NZ_JBGJLR010000007.1"/>
</dbReference>
<feature type="transmembrane region" description="Helical" evidence="3">
    <location>
        <begin position="62"/>
        <end position="80"/>
    </location>
</feature>
<dbReference type="EMBL" id="JBGJLR010000007">
    <property type="protein sequence ID" value="MEZ2739526.1"/>
    <property type="molecule type" value="Genomic_DNA"/>
</dbReference>
<keyword evidence="3" id="KW-0812">Transmembrane</keyword>
<evidence type="ECO:0000256" key="2">
    <source>
        <dbReference type="PROSITE-ProRule" id="PRU00284"/>
    </source>
</evidence>
<dbReference type="PANTHER" id="PTHR43531:SF16">
    <property type="entry name" value="METHYL-ACCEPTING CHEMOTAXIS PROTEIN II"/>
    <property type="match status" value="1"/>
</dbReference>
<evidence type="ECO:0000256" key="1">
    <source>
        <dbReference type="ARBA" id="ARBA00029447"/>
    </source>
</evidence>
<keyword evidence="6" id="KW-1185">Reference proteome</keyword>
<comment type="caution">
    <text evidence="5">The sequence shown here is derived from an EMBL/GenBank/DDBJ whole genome shotgun (WGS) entry which is preliminary data.</text>
</comment>
<keyword evidence="2" id="KW-0807">Transducer</keyword>
<accession>A0ABV4IEC8</accession>
<dbReference type="PANTHER" id="PTHR43531">
    <property type="entry name" value="PROTEIN ICFG"/>
    <property type="match status" value="1"/>
</dbReference>